<dbReference type="Gene3D" id="2.40.70.10">
    <property type="entry name" value="Acid Proteases"/>
    <property type="match status" value="1"/>
</dbReference>
<dbReference type="EMBL" id="MU004504">
    <property type="protein sequence ID" value="KAF2649156.1"/>
    <property type="molecule type" value="Genomic_DNA"/>
</dbReference>
<organism evidence="2 3">
    <name type="scientific">Lophiostoma macrostomum CBS 122681</name>
    <dbReference type="NCBI Taxonomy" id="1314788"/>
    <lineage>
        <taxon>Eukaryota</taxon>
        <taxon>Fungi</taxon>
        <taxon>Dikarya</taxon>
        <taxon>Ascomycota</taxon>
        <taxon>Pezizomycotina</taxon>
        <taxon>Dothideomycetes</taxon>
        <taxon>Pleosporomycetidae</taxon>
        <taxon>Pleosporales</taxon>
        <taxon>Lophiostomataceae</taxon>
        <taxon>Lophiostoma</taxon>
    </lineage>
</organism>
<dbReference type="AlphaFoldDB" id="A0A6A6SMS9"/>
<keyword evidence="3" id="KW-1185">Reference proteome</keyword>
<dbReference type="SUPFAM" id="SSF50630">
    <property type="entry name" value="Acid proteases"/>
    <property type="match status" value="1"/>
</dbReference>
<gene>
    <name evidence="2" type="ORF">K491DRAFT_698347</name>
</gene>
<dbReference type="Proteomes" id="UP000799324">
    <property type="component" value="Unassembled WGS sequence"/>
</dbReference>
<evidence type="ECO:0000256" key="1">
    <source>
        <dbReference type="SAM" id="MobiDB-lite"/>
    </source>
</evidence>
<name>A0A6A6SMS9_9PLEO</name>
<evidence type="ECO:0008006" key="4">
    <source>
        <dbReference type="Google" id="ProtNLM"/>
    </source>
</evidence>
<accession>A0A6A6SMS9</accession>
<dbReference type="InterPro" id="IPR021109">
    <property type="entry name" value="Peptidase_aspartic_dom_sf"/>
</dbReference>
<dbReference type="OrthoDB" id="3747338at2759"/>
<proteinExistence type="predicted"/>
<sequence length="270" mass="29447">MDAQRRLWFATQTQSMDTGMGTNVKEQIDLATLVDSIANLRPGERRVEISIPQHISASSAKIVVGGSGTALETRQFEDMAWLASTRMRDEFGPVLGVSRIRLEGKGDGDEGEAESERTRKSLAEGSLQREWNLKAYTARLAFETPHLSLPFEVYEAVIAAVPGGVEYVWFSEATKYEPRLPCGLVTTLPSIVVDLNGGDGKRGQVTVRPEQYAMRIGERATGDGEGAMCALLVERIGGARGSREVGLGWSAFRGRRVVLDWDAGFVGIGR</sequence>
<protein>
    <recommendedName>
        <fullName evidence="4">Peptidase A1 domain-containing protein</fullName>
    </recommendedName>
</protein>
<evidence type="ECO:0000313" key="3">
    <source>
        <dbReference type="Proteomes" id="UP000799324"/>
    </source>
</evidence>
<reference evidence="2" key="1">
    <citation type="journal article" date="2020" name="Stud. Mycol.">
        <title>101 Dothideomycetes genomes: a test case for predicting lifestyles and emergence of pathogens.</title>
        <authorList>
            <person name="Haridas S."/>
            <person name="Albert R."/>
            <person name="Binder M."/>
            <person name="Bloem J."/>
            <person name="Labutti K."/>
            <person name="Salamov A."/>
            <person name="Andreopoulos B."/>
            <person name="Baker S."/>
            <person name="Barry K."/>
            <person name="Bills G."/>
            <person name="Bluhm B."/>
            <person name="Cannon C."/>
            <person name="Castanera R."/>
            <person name="Culley D."/>
            <person name="Daum C."/>
            <person name="Ezra D."/>
            <person name="Gonzalez J."/>
            <person name="Henrissat B."/>
            <person name="Kuo A."/>
            <person name="Liang C."/>
            <person name="Lipzen A."/>
            <person name="Lutzoni F."/>
            <person name="Magnuson J."/>
            <person name="Mondo S."/>
            <person name="Nolan M."/>
            <person name="Ohm R."/>
            <person name="Pangilinan J."/>
            <person name="Park H.-J."/>
            <person name="Ramirez L."/>
            <person name="Alfaro M."/>
            <person name="Sun H."/>
            <person name="Tritt A."/>
            <person name="Yoshinaga Y."/>
            <person name="Zwiers L.-H."/>
            <person name="Turgeon B."/>
            <person name="Goodwin S."/>
            <person name="Spatafora J."/>
            <person name="Crous P."/>
            <person name="Grigoriev I."/>
        </authorList>
    </citation>
    <scope>NUCLEOTIDE SEQUENCE</scope>
    <source>
        <strain evidence="2">CBS 122681</strain>
    </source>
</reference>
<evidence type="ECO:0000313" key="2">
    <source>
        <dbReference type="EMBL" id="KAF2649156.1"/>
    </source>
</evidence>
<feature type="region of interest" description="Disordered" evidence="1">
    <location>
        <begin position="102"/>
        <end position="121"/>
    </location>
</feature>